<name>A0A329T1C9_9STRA</name>
<dbReference type="EMBL" id="JAENGZ010000130">
    <property type="protein sequence ID" value="KAG6967991.1"/>
    <property type="molecule type" value="Genomic_DNA"/>
</dbReference>
<dbReference type="Proteomes" id="UP000735874">
    <property type="component" value="Unassembled WGS sequence"/>
</dbReference>
<evidence type="ECO:0000313" key="5">
    <source>
        <dbReference type="EMBL" id="KAG3226075.1"/>
    </source>
</evidence>
<dbReference type="EMBL" id="RCMI01000129">
    <property type="protein sequence ID" value="KAG2931844.1"/>
    <property type="molecule type" value="Genomic_DNA"/>
</dbReference>
<reference evidence="7 8" key="1">
    <citation type="submission" date="2018-01" db="EMBL/GenBank/DDBJ databases">
        <title>Draft genome of the strawberry crown rot pathogen Phytophthora cactorum.</title>
        <authorList>
            <person name="Armitage A.D."/>
            <person name="Lysoe E."/>
            <person name="Nellist C.F."/>
            <person name="Harrison R.J."/>
            <person name="Brurberg M.B."/>
        </authorList>
    </citation>
    <scope>NUCLEOTIDE SEQUENCE [LARGE SCALE GENOMIC DNA]</scope>
    <source>
        <strain evidence="7 8">10300</strain>
    </source>
</reference>
<proteinExistence type="predicted"/>
<dbReference type="OrthoDB" id="98043at2759"/>
<dbReference type="Proteomes" id="UP000760860">
    <property type="component" value="Unassembled WGS sequence"/>
</dbReference>
<dbReference type="AlphaFoldDB" id="A0A329T1C9"/>
<evidence type="ECO:0000313" key="3">
    <source>
        <dbReference type="EMBL" id="KAG2931844.1"/>
    </source>
</evidence>
<gene>
    <name evidence="6" type="ORF">JG687_00003981</name>
    <name evidence="7" type="ORF">PC110_g1289</name>
    <name evidence="2" type="ORF">PC113_g2809</name>
    <name evidence="3" type="ORF">PC115_g6006</name>
    <name evidence="4" type="ORF">PC117_g6928</name>
    <name evidence="5" type="ORF">PC129_g3328</name>
</gene>
<dbReference type="CDD" id="cd21037">
    <property type="entry name" value="MLKL_NTD"/>
    <property type="match status" value="1"/>
</dbReference>
<evidence type="ECO:0000313" key="4">
    <source>
        <dbReference type="EMBL" id="KAG2947300.1"/>
    </source>
</evidence>
<keyword evidence="8" id="KW-1185">Reference proteome</keyword>
<dbReference type="GO" id="GO:0007166">
    <property type="term" value="P:cell surface receptor signaling pathway"/>
    <property type="evidence" value="ECO:0007669"/>
    <property type="project" value="InterPro"/>
</dbReference>
<sequence length="174" mass="19931">MSVLLDLVIPGSGTVVDVLKVIAGVCIEMKESQESCARLHQRLKDIFDELLKMEKRKRLPSSTALDKYVRVVANYLQYLEHYRGKKLILRLIEHQKMMGELLLINEEVDTLFKILGLAGIDAMMEWRQVWTADQRVQQELMTTMGANTATVMGELQNTSAQLEAMMLLQFETEQ</sequence>
<organism evidence="7 8">
    <name type="scientific">Phytophthora cactorum</name>
    <dbReference type="NCBI Taxonomy" id="29920"/>
    <lineage>
        <taxon>Eukaryota</taxon>
        <taxon>Sar</taxon>
        <taxon>Stramenopiles</taxon>
        <taxon>Oomycota</taxon>
        <taxon>Peronosporomycetes</taxon>
        <taxon>Peronosporales</taxon>
        <taxon>Peronosporaceae</taxon>
        <taxon>Phytophthora</taxon>
    </lineage>
</organism>
<feature type="domain" description="Mixed lineage kinase" evidence="1">
    <location>
        <begin position="13"/>
        <end position="118"/>
    </location>
</feature>
<evidence type="ECO:0000313" key="7">
    <source>
        <dbReference type="EMBL" id="RAW42561.1"/>
    </source>
</evidence>
<reference evidence="2" key="2">
    <citation type="submission" date="2018-10" db="EMBL/GenBank/DDBJ databases">
        <title>Effector identification in a new, highly contiguous assembly of the strawberry crown rot pathogen Phytophthora cactorum.</title>
        <authorList>
            <person name="Armitage A.D."/>
            <person name="Nellist C.F."/>
            <person name="Bates H."/>
            <person name="Vickerstaff R.J."/>
            <person name="Harrison R.J."/>
        </authorList>
    </citation>
    <scope>NUCLEOTIDE SEQUENCE</scope>
    <source>
        <strain evidence="2">15-7</strain>
        <strain evidence="3">4032</strain>
        <strain evidence="4">4040</strain>
        <strain evidence="5">P421</strain>
    </source>
</reference>
<accession>A0A329T1C9</accession>
<evidence type="ECO:0000313" key="6">
    <source>
        <dbReference type="EMBL" id="KAG6967991.1"/>
    </source>
</evidence>
<dbReference type="Proteomes" id="UP000774804">
    <property type="component" value="Unassembled WGS sequence"/>
</dbReference>
<protein>
    <recommendedName>
        <fullName evidence="1">Mixed lineage kinase domain-containing protein</fullName>
    </recommendedName>
</protein>
<dbReference type="Proteomes" id="UP000688947">
    <property type="component" value="Unassembled WGS sequence"/>
</dbReference>
<dbReference type="VEuPathDB" id="FungiDB:PC110_g1289"/>
<dbReference type="EMBL" id="MJFZ01000014">
    <property type="protein sequence ID" value="RAW42561.1"/>
    <property type="molecule type" value="Genomic_DNA"/>
</dbReference>
<dbReference type="Pfam" id="PF22215">
    <property type="entry name" value="MLKL_N"/>
    <property type="match status" value="1"/>
</dbReference>
<comment type="caution">
    <text evidence="7">The sequence shown here is derived from an EMBL/GenBank/DDBJ whole genome shotgun (WGS) entry which is preliminary data.</text>
</comment>
<dbReference type="EMBL" id="RCMV01000067">
    <property type="protein sequence ID" value="KAG3226075.1"/>
    <property type="molecule type" value="Genomic_DNA"/>
</dbReference>
<dbReference type="Gene3D" id="1.20.930.20">
    <property type="entry name" value="Adaptor protein Cbl, N-terminal domain"/>
    <property type="match status" value="1"/>
</dbReference>
<dbReference type="EMBL" id="RCMK01000136">
    <property type="protein sequence ID" value="KAG2947300.1"/>
    <property type="molecule type" value="Genomic_DNA"/>
</dbReference>
<evidence type="ECO:0000259" key="1">
    <source>
        <dbReference type="Pfam" id="PF22215"/>
    </source>
</evidence>
<dbReference type="Proteomes" id="UP000736787">
    <property type="component" value="Unassembled WGS sequence"/>
</dbReference>
<dbReference type="InterPro" id="IPR036537">
    <property type="entry name" value="Adaptor_Cbl_N_dom_sf"/>
</dbReference>
<evidence type="ECO:0000313" key="8">
    <source>
        <dbReference type="Proteomes" id="UP000251314"/>
    </source>
</evidence>
<reference evidence="6" key="3">
    <citation type="submission" date="2021-01" db="EMBL/GenBank/DDBJ databases">
        <title>Phytophthora aleatoria, a newly-described species from Pinus radiata is distinct from Phytophthora cactorum isolates based on comparative genomics.</title>
        <authorList>
            <person name="Mcdougal R."/>
            <person name="Panda P."/>
            <person name="Williams N."/>
            <person name="Studholme D.J."/>
        </authorList>
    </citation>
    <scope>NUCLEOTIDE SEQUENCE</scope>
    <source>
        <strain evidence="6">NZFS 3830</strain>
    </source>
</reference>
<dbReference type="InterPro" id="IPR059179">
    <property type="entry name" value="MLKL-like_MCAfunc"/>
</dbReference>
<evidence type="ECO:0000313" key="2">
    <source>
        <dbReference type="EMBL" id="KAG2866497.1"/>
    </source>
</evidence>
<dbReference type="InterPro" id="IPR054000">
    <property type="entry name" value="MLKL_N"/>
</dbReference>
<dbReference type="EMBL" id="RCMG01000039">
    <property type="protein sequence ID" value="KAG2866497.1"/>
    <property type="molecule type" value="Genomic_DNA"/>
</dbReference>
<dbReference type="Proteomes" id="UP000251314">
    <property type="component" value="Unassembled WGS sequence"/>
</dbReference>